<organism evidence="1 2">
    <name type="scientific">Salmonella phage STP4-a</name>
    <dbReference type="NCBI Taxonomy" id="1445860"/>
    <lineage>
        <taxon>Viruses</taxon>
        <taxon>Duplodnaviria</taxon>
        <taxon>Heunggongvirae</taxon>
        <taxon>Uroviricota</taxon>
        <taxon>Caudoviricetes</taxon>
        <taxon>Pantevenvirales</taxon>
        <taxon>Straboviridae</taxon>
        <taxon>Tevenvirinae</taxon>
        <taxon>Gelderlandvirus</taxon>
        <taxon>Gelderlandvirus stp4a</taxon>
    </lineage>
</organism>
<dbReference type="GeneID" id="23681023"/>
<proteinExistence type="predicted"/>
<evidence type="ECO:0000313" key="1">
    <source>
        <dbReference type="EMBL" id="AHJ86860.1"/>
    </source>
</evidence>
<sequence length="51" mass="5639">MSQIWVTLVDGSFGYMWGDALPLPGDIATIRVRQPDNSLKKVTGMVSKATW</sequence>
<keyword evidence="2" id="KW-1185">Reference proteome</keyword>
<dbReference type="RefSeq" id="YP_009126213.1">
    <property type="nucleotide sequence ID" value="NC_026607.2"/>
</dbReference>
<reference evidence="1" key="1">
    <citation type="submission" date="2015-06" db="EMBL/GenBank/DDBJ databases">
        <title>Genomic characterization of STP4-a, a novel T4 virulent phage infecting Salmonella.</title>
        <authorList>
            <person name="Li M."/>
            <person name="Wang J."/>
            <person name="Lin H."/>
            <person name="Han F."/>
        </authorList>
    </citation>
    <scope>NUCLEOTIDE SEQUENCE [LARGE SCALE GENOMIC DNA]</scope>
</reference>
<dbReference type="EMBL" id="KJ000058">
    <property type="protein sequence ID" value="AHJ86860.1"/>
    <property type="molecule type" value="Genomic_DNA"/>
</dbReference>
<name>A0A0B4L8Z5_9CAUD</name>
<dbReference type="Proteomes" id="UP000032000">
    <property type="component" value="Segment"/>
</dbReference>
<accession>A0A0B4L8Z5</accession>
<gene>
    <name evidence="1" type="ORF">STP4a_004</name>
</gene>
<evidence type="ECO:0000313" key="2">
    <source>
        <dbReference type="Proteomes" id="UP000032000"/>
    </source>
</evidence>
<dbReference type="KEGG" id="vg:23681023"/>
<protein>
    <submittedName>
        <fullName evidence="1">Uncharacterized protein</fullName>
    </submittedName>
</protein>